<feature type="transmembrane region" description="Helical" evidence="1">
    <location>
        <begin position="164"/>
        <end position="190"/>
    </location>
</feature>
<feature type="transmembrane region" description="Helical" evidence="1">
    <location>
        <begin position="121"/>
        <end position="143"/>
    </location>
</feature>
<comment type="caution">
    <text evidence="2">The sequence shown here is derived from an EMBL/GenBank/DDBJ whole genome shotgun (WGS) entry which is preliminary data.</text>
</comment>
<dbReference type="EMBL" id="CAWYQH010000152">
    <property type="protein sequence ID" value="CAK8695760.1"/>
    <property type="molecule type" value="Genomic_DNA"/>
</dbReference>
<gene>
    <name evidence="2" type="ORF">CVLEPA_LOCUS28984</name>
</gene>
<organism evidence="2 3">
    <name type="scientific">Clavelina lepadiformis</name>
    <name type="common">Light-bulb sea squirt</name>
    <name type="synonym">Ascidia lepadiformis</name>
    <dbReference type="NCBI Taxonomy" id="159417"/>
    <lineage>
        <taxon>Eukaryota</taxon>
        <taxon>Metazoa</taxon>
        <taxon>Chordata</taxon>
        <taxon>Tunicata</taxon>
        <taxon>Ascidiacea</taxon>
        <taxon>Aplousobranchia</taxon>
        <taxon>Clavelinidae</taxon>
        <taxon>Clavelina</taxon>
    </lineage>
</organism>
<keyword evidence="1" id="KW-1133">Transmembrane helix</keyword>
<keyword evidence="1" id="KW-0812">Transmembrane</keyword>
<keyword evidence="1" id="KW-0472">Membrane</keyword>
<proteinExistence type="predicted"/>
<accession>A0ABP0GZV7</accession>
<reference evidence="2 3" key="1">
    <citation type="submission" date="2024-02" db="EMBL/GenBank/DDBJ databases">
        <authorList>
            <person name="Daric V."/>
            <person name="Darras S."/>
        </authorList>
    </citation>
    <scope>NUCLEOTIDE SEQUENCE [LARGE SCALE GENOMIC DNA]</scope>
</reference>
<sequence length="437" mass="48988">MNDFNKTMKQEFENATSSLEVVRNKSSINYVRQVEPEWIIIQTSNIVLILATLWILISLIHYGKKAGKWKKVLTKNVDKLSGGDVYTSTVACAAMSLLRHLTTLVSLQVGFAFDQDWDCEVMSDASFVMYCMVLFTIYIFLWFRQRVFYTNNMMRTGYSKVLRMLSAGSIIIITVAGFGVIFVNTLPFSYRSSPYGCVYVLSNGPLETTSWAVCAAVLVSGQVMLISLFAYPLHQNFDCSNLVDIFKCSCFNAGEESVTVRQGKYRLRVLSNDQSSNVGDDCLKTSEIAGVNAQEQKGGLQDISSRSRNEYTSSVNVVSKSLLNINSNNDKLGKTPIRRSKKTSKRCYVVVKKILQRTILFGLLSILTDITLIIISTYSLHGSAVQRRISVILFDVNVFFNLIFVICSFLSYKPMLTSPFQGNPEDVTKQHSSTSNA</sequence>
<feature type="transmembrane region" description="Helical" evidence="1">
    <location>
        <begin position="39"/>
        <end position="62"/>
    </location>
</feature>
<dbReference type="Proteomes" id="UP001642483">
    <property type="component" value="Unassembled WGS sequence"/>
</dbReference>
<evidence type="ECO:0000256" key="1">
    <source>
        <dbReference type="SAM" id="Phobius"/>
    </source>
</evidence>
<feature type="transmembrane region" description="Helical" evidence="1">
    <location>
        <begin position="392"/>
        <end position="412"/>
    </location>
</feature>
<evidence type="ECO:0000313" key="3">
    <source>
        <dbReference type="Proteomes" id="UP001642483"/>
    </source>
</evidence>
<protein>
    <submittedName>
        <fullName evidence="2">Uncharacterized protein</fullName>
    </submittedName>
</protein>
<name>A0ABP0GZV7_CLALP</name>
<feature type="transmembrane region" description="Helical" evidence="1">
    <location>
        <begin position="210"/>
        <end position="231"/>
    </location>
</feature>
<keyword evidence="3" id="KW-1185">Reference proteome</keyword>
<feature type="transmembrane region" description="Helical" evidence="1">
    <location>
        <begin position="359"/>
        <end position="380"/>
    </location>
</feature>
<evidence type="ECO:0000313" key="2">
    <source>
        <dbReference type="EMBL" id="CAK8695760.1"/>
    </source>
</evidence>